<comment type="caution">
    <text evidence="2">The sequence shown here is derived from an EMBL/GenBank/DDBJ whole genome shotgun (WGS) entry which is preliminary data.</text>
</comment>
<dbReference type="EMBL" id="JAAVJH010000001">
    <property type="protein sequence ID" value="NJR77349.1"/>
    <property type="molecule type" value="Genomic_DNA"/>
</dbReference>
<name>A0ABX1CJ04_9SPHN</name>
<dbReference type="InterPro" id="IPR022269">
    <property type="entry name" value="SO_2930-like_C"/>
</dbReference>
<protein>
    <recommendedName>
        <fullName evidence="4">Repeat protein (TIGR03806 family)</fullName>
    </recommendedName>
</protein>
<sequence length="359" mass="38868">MFALLLLALLLAACARAPAAVTFHDSGYPEHLSDWGLYAREGERLVGRQGVVAFAPVTPLFSDYALKWRTMWTPAGMPARWTPTDAFDFPVGTIVAKTFYYPRSGDAVAIGKAPPLSATLDTRGMRLIETRLLVRRAEGWVAIPYVWNEDGSDATLARTGAEVPLTLAPAGMRFTYTVPNQNQCAGCHAQDNRTRALSPIGLKARHLDHNGQIAMLERAGYLAGVPASRPAANVDWSDERKPLAARARAYLDINCSHCHAERGPARTSGLWLDAATEDPRVLGLCKPPVAAGRGTGDRPFDVVPGHPDRSILAYRLESTDPGAMMPELGRALAHREGVALVARYIADLKGACEPLVPRT</sequence>
<reference evidence="2 3" key="1">
    <citation type="submission" date="2020-03" db="EMBL/GenBank/DDBJ databases">
        <authorList>
            <person name="Wang L."/>
            <person name="He N."/>
            <person name="Li Y."/>
            <person name="Fang Y."/>
            <person name="Zhang F."/>
        </authorList>
    </citation>
    <scope>NUCLEOTIDE SEQUENCE [LARGE SCALE GENOMIC DNA]</scope>
    <source>
        <strain evidence="2 3">36D10-4-7</strain>
    </source>
</reference>
<proteinExistence type="predicted"/>
<organism evidence="2 3">
    <name type="scientific">Sphingomonas corticis</name>
    <dbReference type="NCBI Taxonomy" id="2722791"/>
    <lineage>
        <taxon>Bacteria</taxon>
        <taxon>Pseudomonadati</taxon>
        <taxon>Pseudomonadota</taxon>
        <taxon>Alphaproteobacteria</taxon>
        <taxon>Sphingomonadales</taxon>
        <taxon>Sphingomonadaceae</taxon>
        <taxon>Sphingomonas</taxon>
    </lineage>
</organism>
<feature type="chain" id="PRO_5046207036" description="Repeat protein (TIGR03806 family)" evidence="1">
    <location>
        <begin position="20"/>
        <end position="359"/>
    </location>
</feature>
<accession>A0ABX1CJ04</accession>
<dbReference type="NCBIfam" id="TIGR03806">
    <property type="entry name" value="chp_HNE_0200"/>
    <property type="match status" value="1"/>
</dbReference>
<evidence type="ECO:0000313" key="2">
    <source>
        <dbReference type="EMBL" id="NJR77349.1"/>
    </source>
</evidence>
<keyword evidence="3" id="KW-1185">Reference proteome</keyword>
<evidence type="ECO:0008006" key="4">
    <source>
        <dbReference type="Google" id="ProtNLM"/>
    </source>
</evidence>
<keyword evidence="1" id="KW-0732">Signal</keyword>
<evidence type="ECO:0000313" key="3">
    <source>
        <dbReference type="Proteomes" id="UP000732399"/>
    </source>
</evidence>
<gene>
    <name evidence="2" type="ORF">HBH26_01820</name>
</gene>
<dbReference type="Proteomes" id="UP000732399">
    <property type="component" value="Unassembled WGS sequence"/>
</dbReference>
<evidence type="ECO:0000256" key="1">
    <source>
        <dbReference type="SAM" id="SignalP"/>
    </source>
</evidence>
<feature type="signal peptide" evidence="1">
    <location>
        <begin position="1"/>
        <end position="19"/>
    </location>
</feature>